<dbReference type="EMBL" id="JAENGY010000098">
    <property type="protein sequence ID" value="KAG6973964.1"/>
    <property type="molecule type" value="Genomic_DNA"/>
</dbReference>
<proteinExistence type="predicted"/>
<keyword evidence="3" id="KW-1185">Reference proteome</keyword>
<feature type="region of interest" description="Disordered" evidence="1">
    <location>
        <begin position="54"/>
        <end position="84"/>
    </location>
</feature>
<accession>A0A8J5ITM1</accession>
<evidence type="ECO:0000313" key="2">
    <source>
        <dbReference type="EMBL" id="KAG6973964.1"/>
    </source>
</evidence>
<comment type="caution">
    <text evidence="2">The sequence shown here is derived from an EMBL/GenBank/DDBJ whole genome shotgun (WGS) entry which is preliminary data.</text>
</comment>
<organism evidence="2 3">
    <name type="scientific">Phytophthora aleatoria</name>
    <dbReference type="NCBI Taxonomy" id="2496075"/>
    <lineage>
        <taxon>Eukaryota</taxon>
        <taxon>Sar</taxon>
        <taxon>Stramenopiles</taxon>
        <taxon>Oomycota</taxon>
        <taxon>Peronosporomycetes</taxon>
        <taxon>Peronosporales</taxon>
        <taxon>Peronosporaceae</taxon>
        <taxon>Phytophthora</taxon>
    </lineage>
</organism>
<evidence type="ECO:0000256" key="1">
    <source>
        <dbReference type="SAM" id="MobiDB-lite"/>
    </source>
</evidence>
<protein>
    <submittedName>
        <fullName evidence="2">Uncharacterized protein</fullName>
    </submittedName>
</protein>
<reference evidence="2" key="1">
    <citation type="submission" date="2021-01" db="EMBL/GenBank/DDBJ databases">
        <title>Phytophthora aleatoria, a newly-described species from Pinus radiata is distinct from Phytophthora cactorum isolates based on comparative genomics.</title>
        <authorList>
            <person name="Mcdougal R."/>
            <person name="Panda P."/>
            <person name="Williams N."/>
            <person name="Studholme D.J."/>
        </authorList>
    </citation>
    <scope>NUCLEOTIDE SEQUENCE</scope>
    <source>
        <strain evidence="2">NZFS 4037</strain>
    </source>
</reference>
<gene>
    <name evidence="2" type="ORF">JG688_00003274</name>
</gene>
<evidence type="ECO:0000313" key="3">
    <source>
        <dbReference type="Proteomes" id="UP000709295"/>
    </source>
</evidence>
<name>A0A8J5ITM1_9STRA</name>
<feature type="compositionally biased region" description="Basic and acidic residues" evidence="1">
    <location>
        <begin position="58"/>
        <end position="70"/>
    </location>
</feature>
<dbReference type="AlphaFoldDB" id="A0A8J5ITM1"/>
<dbReference type="Proteomes" id="UP000709295">
    <property type="component" value="Unassembled WGS sequence"/>
</dbReference>
<sequence>MNCSNLSNHQRPQLIVQSDSCHSSQATIDMKTFAIIAALACLVALASAAEIPANDGAAETKVDAEAEDHRYGHRGKFGRDGGHH</sequence>